<protein>
    <recommendedName>
        <fullName evidence="3">NFACT RNA-binding domain-containing protein</fullName>
    </recommendedName>
</protein>
<accession>A0AAI9UMH6</accession>
<feature type="region of interest" description="Disordered" evidence="2">
    <location>
        <begin position="221"/>
        <end position="243"/>
    </location>
</feature>
<dbReference type="PANTHER" id="PTHR13049">
    <property type="entry name" value="DUF814-RELATED"/>
    <property type="match status" value="1"/>
</dbReference>
<feature type="domain" description="NFACT RNA-binding" evidence="3">
    <location>
        <begin position="61"/>
        <end position="142"/>
    </location>
</feature>
<keyword evidence="5" id="KW-1185">Reference proteome</keyword>
<comment type="similarity">
    <text evidence="1">Belongs to the CCDC25 family.</text>
</comment>
<dbReference type="AlphaFoldDB" id="A0AAI9UMH6"/>
<dbReference type="Proteomes" id="UP001239795">
    <property type="component" value="Unassembled WGS sequence"/>
</dbReference>
<evidence type="ECO:0000256" key="2">
    <source>
        <dbReference type="SAM" id="MobiDB-lite"/>
    </source>
</evidence>
<evidence type="ECO:0000256" key="1">
    <source>
        <dbReference type="ARBA" id="ARBA00008998"/>
    </source>
</evidence>
<dbReference type="InterPro" id="IPR039730">
    <property type="entry name" value="Jlp2/Ccd25"/>
</dbReference>
<evidence type="ECO:0000313" key="5">
    <source>
        <dbReference type="Proteomes" id="UP001239795"/>
    </source>
</evidence>
<dbReference type="Pfam" id="PF05670">
    <property type="entry name" value="NFACT-R_1"/>
    <property type="match status" value="1"/>
</dbReference>
<feature type="compositionally biased region" description="Basic and acidic residues" evidence="2">
    <location>
        <begin position="165"/>
        <end position="209"/>
    </location>
</feature>
<name>A0AAI9UMH6_9PEZI</name>
<dbReference type="InterPro" id="IPR008532">
    <property type="entry name" value="NFACT_RNA-bd"/>
</dbReference>
<organism evidence="4 5">
    <name type="scientific">Colletotrichum melonis</name>
    <dbReference type="NCBI Taxonomy" id="1209925"/>
    <lineage>
        <taxon>Eukaryota</taxon>
        <taxon>Fungi</taxon>
        <taxon>Dikarya</taxon>
        <taxon>Ascomycota</taxon>
        <taxon>Pezizomycotina</taxon>
        <taxon>Sordariomycetes</taxon>
        <taxon>Hypocreomycetidae</taxon>
        <taxon>Glomerellales</taxon>
        <taxon>Glomerellaceae</taxon>
        <taxon>Colletotrichum</taxon>
        <taxon>Colletotrichum acutatum species complex</taxon>
    </lineage>
</organism>
<comment type="caution">
    <text evidence="4">The sequence shown here is derived from an EMBL/GenBank/DDBJ whole genome shotgun (WGS) entry which is preliminary data.</text>
</comment>
<dbReference type="PANTHER" id="PTHR13049:SF2">
    <property type="entry name" value="COILED-COIL DOMAIN-CONTAINING PROTEIN 25"/>
    <property type="match status" value="1"/>
</dbReference>
<reference evidence="4 5" key="1">
    <citation type="submission" date="2016-10" db="EMBL/GenBank/DDBJ databases">
        <title>The genome sequence of Colletotrichum fioriniae PJ7.</title>
        <authorList>
            <person name="Baroncelli R."/>
        </authorList>
    </citation>
    <scope>NUCLEOTIDE SEQUENCE [LARGE SCALE GENOMIC DNA]</scope>
    <source>
        <strain evidence="4">Col 31</strain>
    </source>
</reference>
<proteinExistence type="inferred from homology"/>
<gene>
    <name evidence="4" type="ORF">CMEL01_14850</name>
</gene>
<dbReference type="EMBL" id="MLGG01000011">
    <property type="protein sequence ID" value="KAK1461214.1"/>
    <property type="molecule type" value="Genomic_DNA"/>
</dbReference>
<evidence type="ECO:0000313" key="4">
    <source>
        <dbReference type="EMBL" id="KAK1461214.1"/>
    </source>
</evidence>
<evidence type="ECO:0000259" key="3">
    <source>
        <dbReference type="Pfam" id="PF05670"/>
    </source>
</evidence>
<sequence length="243" mass="28469">MVYYFTSKAVDPAAFIYVGKDKFENEELIKYGWEEDGTQNLISQLLSLTSLNIPHLHTEKFHVDKLSSAHIYLRLPDPKDPSTTTPMTWDAIPEPLLTDLAQLTKANSIEGNKKDNITIIYTPWSNLKKDGSMAVGQVSFKDPRKVKKVLVAQRENPIVNRLNKTKVEKKPDLQQERDDRLKELRKRDQASTLERKREEARIMQERKEKKWQKDHAYDDIFTEENMEATSNQNRDENWEDDFM</sequence>
<feature type="region of interest" description="Disordered" evidence="2">
    <location>
        <begin position="163"/>
        <end position="209"/>
    </location>
</feature>